<comment type="subcellular location">
    <subcellularLocation>
        <location evidence="1">Cell membrane</location>
        <topology evidence="1">Multi-pass membrane protein</topology>
    </subcellularLocation>
</comment>
<dbReference type="OrthoDB" id="9813906at2"/>
<feature type="transmembrane region" description="Helical" evidence="6">
    <location>
        <begin position="88"/>
        <end position="113"/>
    </location>
</feature>
<keyword evidence="2" id="KW-1003">Cell membrane</keyword>
<evidence type="ECO:0000256" key="3">
    <source>
        <dbReference type="ARBA" id="ARBA00022692"/>
    </source>
</evidence>
<feature type="transmembrane region" description="Helical" evidence="6">
    <location>
        <begin position="160"/>
        <end position="185"/>
    </location>
</feature>
<evidence type="ECO:0000256" key="2">
    <source>
        <dbReference type="ARBA" id="ARBA00022475"/>
    </source>
</evidence>
<feature type="transmembrane region" description="Helical" evidence="6">
    <location>
        <begin position="296"/>
        <end position="317"/>
    </location>
</feature>
<reference evidence="8" key="1">
    <citation type="submission" date="2019-02" db="EMBL/GenBank/DDBJ databases">
        <title>Draft genome sequence of Enterococcus sp. Gos25-1.</title>
        <authorList>
            <person name="Tanaka N."/>
            <person name="Shiwa Y."/>
            <person name="Fujita N."/>
        </authorList>
    </citation>
    <scope>NUCLEOTIDE SEQUENCE [LARGE SCALE GENOMIC DNA]</scope>
    <source>
        <strain evidence="8">Gos25-1</strain>
    </source>
</reference>
<evidence type="ECO:0000256" key="5">
    <source>
        <dbReference type="ARBA" id="ARBA00023136"/>
    </source>
</evidence>
<feature type="transmembrane region" description="Helical" evidence="6">
    <location>
        <begin position="216"/>
        <end position="238"/>
    </location>
</feature>
<evidence type="ECO:0000256" key="4">
    <source>
        <dbReference type="ARBA" id="ARBA00022989"/>
    </source>
</evidence>
<evidence type="ECO:0000256" key="1">
    <source>
        <dbReference type="ARBA" id="ARBA00004651"/>
    </source>
</evidence>
<dbReference type="CDD" id="cd06579">
    <property type="entry name" value="TM_PBP1_transp_AraH_like"/>
    <property type="match status" value="1"/>
</dbReference>
<name>A0A4P5P5E0_9ENTE</name>
<feature type="transmembrane region" description="Helical" evidence="6">
    <location>
        <begin position="12"/>
        <end position="32"/>
    </location>
</feature>
<dbReference type="GO" id="GO:0005886">
    <property type="term" value="C:plasma membrane"/>
    <property type="evidence" value="ECO:0007669"/>
    <property type="project" value="UniProtKB-SubCell"/>
</dbReference>
<dbReference type="GO" id="GO:0022857">
    <property type="term" value="F:transmembrane transporter activity"/>
    <property type="evidence" value="ECO:0007669"/>
    <property type="project" value="InterPro"/>
</dbReference>
<dbReference type="PANTHER" id="PTHR32196:SF63">
    <property type="entry name" value="INNER MEMBRANE ABC TRANSPORTER PERMEASE PROTEIN YJFF"/>
    <property type="match status" value="1"/>
</dbReference>
<feature type="transmembrane region" description="Helical" evidence="6">
    <location>
        <begin position="119"/>
        <end position="139"/>
    </location>
</feature>
<accession>A0A4P5P5E0</accession>
<protein>
    <submittedName>
        <fullName evidence="7">Sugar ABC transporter permease</fullName>
    </submittedName>
</protein>
<keyword evidence="8" id="KW-1185">Reference proteome</keyword>
<dbReference type="PANTHER" id="PTHR32196">
    <property type="entry name" value="ABC TRANSPORTER PERMEASE PROTEIN YPHD-RELATED-RELATED"/>
    <property type="match status" value="1"/>
</dbReference>
<dbReference type="EMBL" id="BJCC01000005">
    <property type="protein sequence ID" value="GCF92646.1"/>
    <property type="molecule type" value="Genomic_DNA"/>
</dbReference>
<gene>
    <name evidence="7" type="ORF">NRIC_05370</name>
</gene>
<keyword evidence="5 6" id="KW-0472">Membrane</keyword>
<evidence type="ECO:0000256" key="6">
    <source>
        <dbReference type="SAM" id="Phobius"/>
    </source>
</evidence>
<feature type="transmembrane region" description="Helical" evidence="6">
    <location>
        <begin position="52"/>
        <end position="76"/>
    </location>
</feature>
<feature type="transmembrane region" description="Helical" evidence="6">
    <location>
        <begin position="250"/>
        <end position="276"/>
    </location>
</feature>
<sequence>MKNKLKLKTSQLPLLAALGIFLLLFILGSVMYTNFLSLRVVLNLLISNAHLIVLSCGICFTILTGGIDLSVGAVIAMTSMVAAGLLRAGAPAILVVLICLLLGCVFGTLQGFLIQYFKLHPWIVTLAGMFFARGVCYLIDVKTIPITDNTFHAISQFKIYLLPGYFISLNVLIALVFLVVCVYISRFTRFGRSVYAMGGNYQSAVLMGLPVEKVKVLVYSFSGFSSSLAGIMFTFYTLSGYGLHAQGLEMDAIAACVIGGVLLTGGVGSLFGPFVGVLTAGVIRTMVDFQGTLSSWWTKIFVGTLMLLCIVMQVGIVKRGKIKKGSEIIDDANENSEDSEKDVIEIV</sequence>
<organism evidence="7 8">
    <name type="scientific">Enterococcus florum</name>
    <dbReference type="NCBI Taxonomy" id="2480627"/>
    <lineage>
        <taxon>Bacteria</taxon>
        <taxon>Bacillati</taxon>
        <taxon>Bacillota</taxon>
        <taxon>Bacilli</taxon>
        <taxon>Lactobacillales</taxon>
        <taxon>Enterococcaceae</taxon>
        <taxon>Enterococcus</taxon>
    </lineage>
</organism>
<evidence type="ECO:0000313" key="7">
    <source>
        <dbReference type="EMBL" id="GCF92646.1"/>
    </source>
</evidence>
<comment type="caution">
    <text evidence="7">The sequence shown here is derived from an EMBL/GenBank/DDBJ whole genome shotgun (WGS) entry which is preliminary data.</text>
</comment>
<dbReference type="AlphaFoldDB" id="A0A4P5P5E0"/>
<proteinExistence type="predicted"/>
<evidence type="ECO:0000313" key="8">
    <source>
        <dbReference type="Proteomes" id="UP000290567"/>
    </source>
</evidence>
<dbReference type="NCBIfam" id="NF008630">
    <property type="entry name" value="PRK11618.1"/>
    <property type="match status" value="1"/>
</dbReference>
<dbReference type="Pfam" id="PF02653">
    <property type="entry name" value="BPD_transp_2"/>
    <property type="match status" value="1"/>
</dbReference>
<keyword evidence="4 6" id="KW-1133">Transmembrane helix</keyword>
<dbReference type="RefSeq" id="WP_146621151.1">
    <property type="nucleotide sequence ID" value="NZ_BJCC01000005.1"/>
</dbReference>
<dbReference type="InterPro" id="IPR001851">
    <property type="entry name" value="ABC_transp_permease"/>
</dbReference>
<dbReference type="Proteomes" id="UP000290567">
    <property type="component" value="Unassembled WGS sequence"/>
</dbReference>
<keyword evidence="3 6" id="KW-0812">Transmembrane</keyword>